<protein>
    <submittedName>
        <fullName evidence="2">Uncharacterized protein</fullName>
    </submittedName>
</protein>
<reference evidence="2 3" key="1">
    <citation type="submission" date="2014-08" db="EMBL/GenBank/DDBJ databases">
        <title>Comparative genomics reveals surprising divergence of two closely related strains of uncultivated UCYN-A cyanobacteria.</title>
        <authorList>
            <person name="Bombar D."/>
            <person name="Heller P."/>
            <person name="Sanchez-Baracaldo P."/>
            <person name="Carter B.J."/>
            <person name="Zert J.P."/>
        </authorList>
    </citation>
    <scope>NUCLEOTIDE SEQUENCE [LARGE SCALE GENOMIC DNA]</scope>
</reference>
<dbReference type="AlphaFoldDB" id="A0A086CGD2"/>
<keyword evidence="1" id="KW-1133">Transmembrane helix</keyword>
<dbReference type="EMBL" id="JPSP01000011">
    <property type="protein sequence ID" value="KFF41246.1"/>
    <property type="molecule type" value="Genomic_DNA"/>
</dbReference>
<keyword evidence="1" id="KW-0472">Membrane</keyword>
<comment type="caution">
    <text evidence="2">The sequence shown here is derived from an EMBL/GenBank/DDBJ whole genome shotgun (WGS) entry which is preliminary data.</text>
</comment>
<organism evidence="2 3">
    <name type="scientific">Candidatus Atelocyanobacterium thalassa isolate SIO64986</name>
    <dbReference type="NCBI Taxonomy" id="1527444"/>
    <lineage>
        <taxon>Bacteria</taxon>
        <taxon>Bacillati</taxon>
        <taxon>Cyanobacteriota</taxon>
        <taxon>Cyanophyceae</taxon>
        <taxon>Oscillatoriophycideae</taxon>
        <taxon>Chroococcales</taxon>
        <taxon>Aphanothecaceae</taxon>
        <taxon>Candidatus Atelocyanobacterium</taxon>
        <taxon>Candidatus Atelocyanobacterium thalassae</taxon>
    </lineage>
</organism>
<accession>A0A086CGD2</accession>
<keyword evidence="1" id="KW-0812">Transmembrane</keyword>
<evidence type="ECO:0000256" key="1">
    <source>
        <dbReference type="SAM" id="Phobius"/>
    </source>
</evidence>
<evidence type="ECO:0000313" key="2">
    <source>
        <dbReference type="EMBL" id="KFF41246.1"/>
    </source>
</evidence>
<gene>
    <name evidence="2" type="ORF">ucyna2_00976</name>
</gene>
<feature type="transmembrane region" description="Helical" evidence="1">
    <location>
        <begin position="35"/>
        <end position="61"/>
    </location>
</feature>
<dbReference type="Proteomes" id="UP000028922">
    <property type="component" value="Unassembled WGS sequence"/>
</dbReference>
<sequence>MLVTSLITLGIASMSAFLSLNLKEDIVKVSMGCLALLSLFITLVLAPWILKLSLVAVPLYFDKFKKIL</sequence>
<dbReference type="eggNOG" id="ENOG50339IU">
    <property type="taxonomic scope" value="Bacteria"/>
</dbReference>
<name>A0A086CGD2_9CHRO</name>
<proteinExistence type="predicted"/>
<evidence type="ECO:0000313" key="3">
    <source>
        <dbReference type="Proteomes" id="UP000028922"/>
    </source>
</evidence>